<dbReference type="PANTHER" id="PTHR43445">
    <property type="entry name" value="UDP-N-ACETYLMURAMATE--L-ALANINE LIGASE-RELATED"/>
    <property type="match status" value="1"/>
</dbReference>
<dbReference type="UniPathway" id="UPA00219"/>
<dbReference type="GO" id="GO:0051301">
    <property type="term" value="P:cell division"/>
    <property type="evidence" value="ECO:0007669"/>
    <property type="project" value="UniProtKB-KW"/>
</dbReference>
<keyword evidence="19" id="KW-1185">Reference proteome</keyword>
<evidence type="ECO:0000256" key="3">
    <source>
        <dbReference type="ARBA" id="ARBA00012211"/>
    </source>
</evidence>
<evidence type="ECO:0000256" key="4">
    <source>
        <dbReference type="ARBA" id="ARBA00022490"/>
    </source>
</evidence>
<dbReference type="GO" id="GO:0071555">
    <property type="term" value="P:cell wall organization"/>
    <property type="evidence" value="ECO:0007669"/>
    <property type="project" value="UniProtKB-KW"/>
</dbReference>
<name>A0A4S8Q5Z5_9ACTN</name>
<evidence type="ECO:0000256" key="6">
    <source>
        <dbReference type="ARBA" id="ARBA00022618"/>
    </source>
</evidence>
<comment type="pathway">
    <text evidence="2 14">Cell wall biogenesis; peptidoglycan biosynthesis.</text>
</comment>
<keyword evidence="6 14" id="KW-0132">Cell division</keyword>
<dbReference type="Pfam" id="PF08245">
    <property type="entry name" value="Mur_ligase_M"/>
    <property type="match status" value="1"/>
</dbReference>
<organism evidence="18 19">
    <name type="scientific">Glycomyces buryatensis</name>
    <dbReference type="NCBI Taxonomy" id="2570927"/>
    <lineage>
        <taxon>Bacteria</taxon>
        <taxon>Bacillati</taxon>
        <taxon>Actinomycetota</taxon>
        <taxon>Actinomycetes</taxon>
        <taxon>Glycomycetales</taxon>
        <taxon>Glycomycetaceae</taxon>
        <taxon>Glycomyces</taxon>
    </lineage>
</organism>
<keyword evidence="5 14" id="KW-0436">Ligase</keyword>
<evidence type="ECO:0000259" key="15">
    <source>
        <dbReference type="Pfam" id="PF01225"/>
    </source>
</evidence>
<comment type="caution">
    <text evidence="18">The sequence shown here is derived from an EMBL/GenBank/DDBJ whole genome shotgun (WGS) entry which is preliminary data.</text>
</comment>
<dbReference type="InterPro" id="IPR000713">
    <property type="entry name" value="Mur_ligase_N"/>
</dbReference>
<sequence>MTKDPNDLTSPIDEGITAEDLGRTLFIGVGGVGMNGLTRLYATRGLPVSGSELKDWPSLPELEALGVTLHREHTVSNLDGIDTVVRSTAHGDDHLEVAEARRRGIRVYHRSEALAAAMTGRKSVVVTGTHGKTTTTAIIVEMLEHAGVDPSYVNGGELIAAHTGAHGEGEYFIAEADESDRSFLRYRPEIGVVTNIDVDHLNNYGDMDALTEAFERFCHNTNKDGLLVLCADNPGTKALAAKLRAEGRTVATYGFSDGSDIQLGEVESSKDGVDYTVLAHNQLLGRFHLPMPGKHIALNSGAAIAVGLQVGLEPEAIAAGIAAFGGVKRRFEKRGEVRGYSVFDEYAYHPTAMHEAIKTLKEVAAPGKLIVVFQPYRVYRTVEMRVDIAEALSLADKVVVMEIFGPGETVPEGEGGEKLRDFVDLPDADKVFVAEWDDVPAAVKALAAEGDVVVTMGAPPVSMMPDALLR</sequence>
<dbReference type="InterPro" id="IPR050061">
    <property type="entry name" value="MurCDEF_pg_biosynth"/>
</dbReference>
<dbReference type="GO" id="GO:0005737">
    <property type="term" value="C:cytoplasm"/>
    <property type="evidence" value="ECO:0007669"/>
    <property type="project" value="UniProtKB-SubCell"/>
</dbReference>
<comment type="function">
    <text evidence="14">Cell wall formation.</text>
</comment>
<evidence type="ECO:0000256" key="10">
    <source>
        <dbReference type="ARBA" id="ARBA00022984"/>
    </source>
</evidence>
<dbReference type="Gene3D" id="3.40.50.720">
    <property type="entry name" value="NAD(P)-binding Rossmann-like Domain"/>
    <property type="match status" value="1"/>
</dbReference>
<gene>
    <name evidence="14 18" type="primary">murC</name>
    <name evidence="18" type="ORF">FAB82_18125</name>
</gene>
<dbReference type="InterPro" id="IPR004101">
    <property type="entry name" value="Mur_ligase_C"/>
</dbReference>
<comment type="subcellular location">
    <subcellularLocation>
        <location evidence="1 14">Cytoplasm</location>
    </subcellularLocation>
</comment>
<dbReference type="EMBL" id="STGY01000066">
    <property type="protein sequence ID" value="THV39520.1"/>
    <property type="molecule type" value="Genomic_DNA"/>
</dbReference>
<keyword evidence="8 14" id="KW-0067">ATP-binding</keyword>
<dbReference type="Pfam" id="PF01225">
    <property type="entry name" value="Mur_ligase"/>
    <property type="match status" value="1"/>
</dbReference>
<dbReference type="InterPro" id="IPR005758">
    <property type="entry name" value="UDP-N-AcMur_Ala_ligase_MurC"/>
</dbReference>
<dbReference type="PANTHER" id="PTHR43445:SF3">
    <property type="entry name" value="UDP-N-ACETYLMURAMATE--L-ALANINE LIGASE"/>
    <property type="match status" value="1"/>
</dbReference>
<dbReference type="GO" id="GO:0009252">
    <property type="term" value="P:peptidoglycan biosynthetic process"/>
    <property type="evidence" value="ECO:0007669"/>
    <property type="project" value="UniProtKB-UniRule"/>
</dbReference>
<keyword evidence="9 14" id="KW-0133">Cell shape</keyword>
<keyword evidence="12 14" id="KW-0961">Cell wall biogenesis/degradation</keyword>
<feature type="domain" description="Mur ligase N-terminal catalytic" evidence="15">
    <location>
        <begin position="26"/>
        <end position="120"/>
    </location>
</feature>
<evidence type="ECO:0000256" key="7">
    <source>
        <dbReference type="ARBA" id="ARBA00022741"/>
    </source>
</evidence>
<dbReference type="GO" id="GO:0008360">
    <property type="term" value="P:regulation of cell shape"/>
    <property type="evidence" value="ECO:0007669"/>
    <property type="project" value="UniProtKB-KW"/>
</dbReference>
<dbReference type="Pfam" id="PF02875">
    <property type="entry name" value="Mur_ligase_C"/>
    <property type="match status" value="1"/>
</dbReference>
<dbReference type="Proteomes" id="UP000308760">
    <property type="component" value="Unassembled WGS sequence"/>
</dbReference>
<comment type="catalytic activity">
    <reaction evidence="13 14">
        <text>UDP-N-acetyl-alpha-D-muramate + L-alanine + ATP = UDP-N-acetyl-alpha-D-muramoyl-L-alanine + ADP + phosphate + H(+)</text>
        <dbReference type="Rhea" id="RHEA:23372"/>
        <dbReference type="ChEBI" id="CHEBI:15378"/>
        <dbReference type="ChEBI" id="CHEBI:30616"/>
        <dbReference type="ChEBI" id="CHEBI:43474"/>
        <dbReference type="ChEBI" id="CHEBI:57972"/>
        <dbReference type="ChEBI" id="CHEBI:70757"/>
        <dbReference type="ChEBI" id="CHEBI:83898"/>
        <dbReference type="ChEBI" id="CHEBI:456216"/>
        <dbReference type="EC" id="6.3.2.8"/>
    </reaction>
</comment>
<dbReference type="SUPFAM" id="SSF53244">
    <property type="entry name" value="MurD-like peptide ligases, peptide-binding domain"/>
    <property type="match status" value="1"/>
</dbReference>
<feature type="domain" description="Mur ligase central" evidence="17">
    <location>
        <begin position="126"/>
        <end position="306"/>
    </location>
</feature>
<protein>
    <recommendedName>
        <fullName evidence="3 14">UDP-N-acetylmuramate--L-alanine ligase</fullName>
        <ecNumber evidence="3 14">6.3.2.8</ecNumber>
    </recommendedName>
    <alternativeName>
        <fullName evidence="14">UDP-N-acetylmuramoyl-L-alanine synthetase</fullName>
    </alternativeName>
</protein>
<reference evidence="19" key="1">
    <citation type="submission" date="2019-04" db="EMBL/GenBank/DDBJ databases">
        <title>Nocardioides xinjiangensis sp. nov.</title>
        <authorList>
            <person name="Liu S."/>
        </authorList>
    </citation>
    <scope>NUCLEOTIDE SEQUENCE [LARGE SCALE GENOMIC DNA]</scope>
    <source>
        <strain evidence="19">18</strain>
    </source>
</reference>
<dbReference type="EC" id="6.3.2.8" evidence="3 14"/>
<keyword evidence="4 14" id="KW-0963">Cytoplasm</keyword>
<comment type="similarity">
    <text evidence="14">Belongs to the MurCDEF family.</text>
</comment>
<dbReference type="RefSeq" id="WP_136535938.1">
    <property type="nucleotide sequence ID" value="NZ_STGY01000066.1"/>
</dbReference>
<evidence type="ECO:0000256" key="13">
    <source>
        <dbReference type="ARBA" id="ARBA00047833"/>
    </source>
</evidence>
<feature type="domain" description="Mur ligase C-terminal" evidence="16">
    <location>
        <begin position="329"/>
        <end position="458"/>
    </location>
</feature>
<feature type="binding site" evidence="14">
    <location>
        <begin position="128"/>
        <end position="134"/>
    </location>
    <ligand>
        <name>ATP</name>
        <dbReference type="ChEBI" id="CHEBI:30616"/>
    </ligand>
</feature>
<dbReference type="GO" id="GO:0008763">
    <property type="term" value="F:UDP-N-acetylmuramate-L-alanine ligase activity"/>
    <property type="evidence" value="ECO:0007669"/>
    <property type="project" value="UniProtKB-UniRule"/>
</dbReference>
<evidence type="ECO:0000259" key="17">
    <source>
        <dbReference type="Pfam" id="PF08245"/>
    </source>
</evidence>
<dbReference type="SUPFAM" id="SSF51984">
    <property type="entry name" value="MurCD N-terminal domain"/>
    <property type="match status" value="1"/>
</dbReference>
<keyword evidence="7 14" id="KW-0547">Nucleotide-binding</keyword>
<dbReference type="HAMAP" id="MF_00046">
    <property type="entry name" value="MurC"/>
    <property type="match status" value="1"/>
</dbReference>
<evidence type="ECO:0000256" key="9">
    <source>
        <dbReference type="ARBA" id="ARBA00022960"/>
    </source>
</evidence>
<keyword evidence="10 14" id="KW-0573">Peptidoglycan synthesis</keyword>
<dbReference type="InterPro" id="IPR036615">
    <property type="entry name" value="Mur_ligase_C_dom_sf"/>
</dbReference>
<dbReference type="OrthoDB" id="9804126at2"/>
<dbReference type="AlphaFoldDB" id="A0A4S8Q5Z5"/>
<accession>A0A4S8Q5Z5</accession>
<evidence type="ECO:0000256" key="2">
    <source>
        <dbReference type="ARBA" id="ARBA00004752"/>
    </source>
</evidence>
<evidence type="ECO:0000313" key="18">
    <source>
        <dbReference type="EMBL" id="THV39520.1"/>
    </source>
</evidence>
<dbReference type="InterPro" id="IPR013221">
    <property type="entry name" value="Mur_ligase_cen"/>
</dbReference>
<evidence type="ECO:0000256" key="11">
    <source>
        <dbReference type="ARBA" id="ARBA00023306"/>
    </source>
</evidence>
<dbReference type="GO" id="GO:0005524">
    <property type="term" value="F:ATP binding"/>
    <property type="evidence" value="ECO:0007669"/>
    <property type="project" value="UniProtKB-UniRule"/>
</dbReference>
<dbReference type="SUPFAM" id="SSF53623">
    <property type="entry name" value="MurD-like peptide ligases, catalytic domain"/>
    <property type="match status" value="1"/>
</dbReference>
<reference evidence="18 19" key="2">
    <citation type="submission" date="2019-05" db="EMBL/GenBank/DDBJ databases">
        <title>Glycomyces buryatensis sp. nov.</title>
        <authorList>
            <person name="Nikitina E."/>
        </authorList>
    </citation>
    <scope>NUCLEOTIDE SEQUENCE [LARGE SCALE GENOMIC DNA]</scope>
    <source>
        <strain evidence="18 19">18</strain>
    </source>
</reference>
<proteinExistence type="inferred from homology"/>
<evidence type="ECO:0000256" key="14">
    <source>
        <dbReference type="HAMAP-Rule" id="MF_00046"/>
    </source>
</evidence>
<evidence type="ECO:0000256" key="8">
    <source>
        <dbReference type="ARBA" id="ARBA00022840"/>
    </source>
</evidence>
<evidence type="ECO:0000256" key="1">
    <source>
        <dbReference type="ARBA" id="ARBA00004496"/>
    </source>
</evidence>
<keyword evidence="11 14" id="KW-0131">Cell cycle</keyword>
<evidence type="ECO:0000259" key="16">
    <source>
        <dbReference type="Pfam" id="PF02875"/>
    </source>
</evidence>
<dbReference type="NCBIfam" id="TIGR01082">
    <property type="entry name" value="murC"/>
    <property type="match status" value="1"/>
</dbReference>
<dbReference type="Gene3D" id="3.90.190.20">
    <property type="entry name" value="Mur ligase, C-terminal domain"/>
    <property type="match status" value="1"/>
</dbReference>
<dbReference type="Gene3D" id="3.40.1190.10">
    <property type="entry name" value="Mur-like, catalytic domain"/>
    <property type="match status" value="1"/>
</dbReference>
<evidence type="ECO:0000256" key="5">
    <source>
        <dbReference type="ARBA" id="ARBA00022598"/>
    </source>
</evidence>
<dbReference type="InterPro" id="IPR036565">
    <property type="entry name" value="Mur-like_cat_sf"/>
</dbReference>
<evidence type="ECO:0000313" key="19">
    <source>
        <dbReference type="Proteomes" id="UP000308760"/>
    </source>
</evidence>
<evidence type="ECO:0000256" key="12">
    <source>
        <dbReference type="ARBA" id="ARBA00023316"/>
    </source>
</evidence>